<dbReference type="InterPro" id="IPR003314">
    <property type="entry name" value="Mu-type_HTH"/>
</dbReference>
<organism evidence="2 3">
    <name type="scientific">Avibacterium paragallinarum</name>
    <name type="common">Haemophilus gallinarum</name>
    <dbReference type="NCBI Taxonomy" id="728"/>
    <lineage>
        <taxon>Bacteria</taxon>
        <taxon>Pseudomonadati</taxon>
        <taxon>Pseudomonadota</taxon>
        <taxon>Gammaproteobacteria</taxon>
        <taxon>Pasteurellales</taxon>
        <taxon>Pasteurellaceae</taxon>
        <taxon>Avibacterium</taxon>
    </lineage>
</organism>
<sequence>MKSKKEWYLPKDLAGIGGLSPFPSNVTRKARQEGWIKREAKGIKGGGFEFHYSSLPDNVQRALGFLKPLTKEVGNPITPSQDDLQKRIDQLENKLQALETKAQGFVQPKPPEGLTNDEWQLVCAFRRCNKDRQVGLLATAEALAAQTEKEQKESLAALEVRAVA</sequence>
<feature type="domain" description="HTH Mu-type" evidence="1">
    <location>
        <begin position="4"/>
        <end position="71"/>
    </location>
</feature>
<evidence type="ECO:0000313" key="2">
    <source>
        <dbReference type="EMBL" id="STO71355.1"/>
    </source>
</evidence>
<gene>
    <name evidence="2" type="ORF">NCTC11296_01255</name>
</gene>
<dbReference type="GO" id="GO:0003677">
    <property type="term" value="F:DNA binding"/>
    <property type="evidence" value="ECO:0007669"/>
    <property type="project" value="InterPro"/>
</dbReference>
<name>A0A377I7S5_AVIPA</name>
<dbReference type="RefSeq" id="WP_035695855.1">
    <property type="nucleotide sequence ID" value="NZ_RQXP01000024.1"/>
</dbReference>
<dbReference type="InterPro" id="IPR009061">
    <property type="entry name" value="DNA-bd_dom_put_sf"/>
</dbReference>
<dbReference type="PROSITE" id="PS51702">
    <property type="entry name" value="HTH_MU"/>
    <property type="match status" value="1"/>
</dbReference>
<dbReference type="SUPFAM" id="SSF46955">
    <property type="entry name" value="Putative DNA-binding domain"/>
    <property type="match status" value="1"/>
</dbReference>
<dbReference type="Pfam" id="PF02316">
    <property type="entry name" value="HTH_Tnp_Mu_1"/>
    <property type="match status" value="1"/>
</dbReference>
<dbReference type="Proteomes" id="UP000254465">
    <property type="component" value="Unassembled WGS sequence"/>
</dbReference>
<dbReference type="AlphaFoldDB" id="A0A377I7S5"/>
<evidence type="ECO:0000259" key="1">
    <source>
        <dbReference type="PROSITE" id="PS51702"/>
    </source>
</evidence>
<reference evidence="2 3" key="1">
    <citation type="submission" date="2018-06" db="EMBL/GenBank/DDBJ databases">
        <authorList>
            <consortium name="Pathogen Informatics"/>
            <person name="Doyle S."/>
        </authorList>
    </citation>
    <scope>NUCLEOTIDE SEQUENCE [LARGE SCALE GENOMIC DNA]</scope>
    <source>
        <strain evidence="2 3">NCTC11296</strain>
    </source>
</reference>
<protein>
    <submittedName>
        <fullName evidence="2">Ci repressor-like protein</fullName>
    </submittedName>
</protein>
<dbReference type="EMBL" id="UGHK01000002">
    <property type="protein sequence ID" value="STO71355.1"/>
    <property type="molecule type" value="Genomic_DNA"/>
</dbReference>
<proteinExistence type="predicted"/>
<evidence type="ECO:0000313" key="3">
    <source>
        <dbReference type="Proteomes" id="UP000254465"/>
    </source>
</evidence>
<accession>A0A377I7S5</accession>
<dbReference type="Gene3D" id="1.10.10.10">
    <property type="entry name" value="Winged helix-like DNA-binding domain superfamily/Winged helix DNA-binding domain"/>
    <property type="match status" value="1"/>
</dbReference>
<dbReference type="InterPro" id="IPR036388">
    <property type="entry name" value="WH-like_DNA-bd_sf"/>
</dbReference>